<protein>
    <recommendedName>
        <fullName evidence="2">Protein max</fullName>
    </recommendedName>
    <alternativeName>
        <fullName evidence="10">Myc-associated factor X</fullName>
    </alternativeName>
</protein>
<dbReference type="InterPro" id="IPR002418">
    <property type="entry name" value="Tscrpt_reg_Myc"/>
</dbReference>
<dbReference type="EnsemblMetazoa" id="XM_003251193">
    <property type="protein sequence ID" value="XP_003251241"/>
    <property type="gene ID" value="LOC551131"/>
</dbReference>
<dbReference type="InterPro" id="IPR036638">
    <property type="entry name" value="HLH_DNA-bd_sf"/>
</dbReference>
<keyword evidence="7" id="KW-0010">Activator</keyword>
<evidence type="ECO:0000313" key="14">
    <source>
        <dbReference type="EnsemblMetazoa" id="XP_003251241"/>
    </source>
</evidence>
<dbReference type="PANTHER" id="PTHR10328">
    <property type="entry name" value="PROTEIN MAX MYC-ASSOCIATED FACTOR X"/>
    <property type="match status" value="1"/>
</dbReference>
<dbReference type="Pfam" id="PF00010">
    <property type="entry name" value="HLH"/>
    <property type="match status" value="1"/>
</dbReference>
<feature type="coiled-coil region" evidence="11">
    <location>
        <begin position="84"/>
        <end position="111"/>
    </location>
</feature>
<keyword evidence="6" id="KW-0238">DNA-binding</keyword>
<dbReference type="GO" id="GO:0045944">
    <property type="term" value="P:positive regulation of transcription by RNA polymerase II"/>
    <property type="evidence" value="ECO:0007669"/>
    <property type="project" value="TreeGrafter"/>
</dbReference>
<dbReference type="PRINTS" id="PR00044">
    <property type="entry name" value="LEUZIPPRMYC"/>
</dbReference>
<feature type="domain" description="BHLH" evidence="13">
    <location>
        <begin position="35"/>
        <end position="87"/>
    </location>
</feature>
<evidence type="ECO:0000256" key="7">
    <source>
        <dbReference type="ARBA" id="ARBA00023159"/>
    </source>
</evidence>
<dbReference type="GO" id="GO:0003677">
    <property type="term" value="F:DNA binding"/>
    <property type="evidence" value="ECO:0007669"/>
    <property type="project" value="UniProtKB-KW"/>
</dbReference>
<dbReference type="GO" id="GO:0046983">
    <property type="term" value="F:protein dimerization activity"/>
    <property type="evidence" value="ECO:0007669"/>
    <property type="project" value="InterPro"/>
</dbReference>
<evidence type="ECO:0000256" key="2">
    <source>
        <dbReference type="ARBA" id="ARBA00017633"/>
    </source>
</evidence>
<keyword evidence="11" id="KW-0175">Coiled coil</keyword>
<evidence type="ECO:0000313" key="16">
    <source>
        <dbReference type="RefSeq" id="XP_003251241.1"/>
    </source>
</evidence>
<organism evidence="14">
    <name type="scientific">Apis mellifera</name>
    <name type="common">Honeybee</name>
    <dbReference type="NCBI Taxonomy" id="7460"/>
    <lineage>
        <taxon>Eukaryota</taxon>
        <taxon>Metazoa</taxon>
        <taxon>Ecdysozoa</taxon>
        <taxon>Arthropoda</taxon>
        <taxon>Hexapoda</taxon>
        <taxon>Insecta</taxon>
        <taxon>Pterygota</taxon>
        <taxon>Neoptera</taxon>
        <taxon>Endopterygota</taxon>
        <taxon>Hymenoptera</taxon>
        <taxon>Apocrita</taxon>
        <taxon>Aculeata</taxon>
        <taxon>Apoidea</taxon>
        <taxon>Anthophila</taxon>
        <taxon>Apidae</taxon>
        <taxon>Apis</taxon>
    </lineage>
</organism>
<evidence type="ECO:0000256" key="5">
    <source>
        <dbReference type="ARBA" id="ARBA00023015"/>
    </source>
</evidence>
<reference evidence="16" key="2">
    <citation type="submission" date="2025-04" db="UniProtKB">
        <authorList>
            <consortium name="RefSeq"/>
        </authorList>
    </citation>
    <scope>IDENTIFICATION</scope>
    <source>
        <strain evidence="16">DH4</strain>
        <tissue evidence="16">Whole body</tissue>
    </source>
</reference>
<feature type="region of interest" description="Disordered" evidence="12">
    <location>
        <begin position="112"/>
        <end position="156"/>
    </location>
</feature>
<dbReference type="RefSeq" id="XP_003251241.1">
    <property type="nucleotide sequence ID" value="XM_003251193.4"/>
</dbReference>
<dbReference type="GO" id="GO:0090575">
    <property type="term" value="C:RNA polymerase II transcription regulator complex"/>
    <property type="evidence" value="ECO:0007669"/>
    <property type="project" value="TreeGrafter"/>
</dbReference>
<name>A0A7M7GAC3_APIME</name>
<evidence type="ECO:0000313" key="15">
    <source>
        <dbReference type="Proteomes" id="UP000005203"/>
    </source>
</evidence>
<dbReference type="Gene3D" id="4.10.280.10">
    <property type="entry name" value="Helix-loop-helix DNA-binding domain"/>
    <property type="match status" value="1"/>
</dbReference>
<evidence type="ECO:0000256" key="6">
    <source>
        <dbReference type="ARBA" id="ARBA00023125"/>
    </source>
</evidence>
<dbReference type="Proteomes" id="UP000005203">
    <property type="component" value="Linkage group LG8"/>
</dbReference>
<keyword evidence="9" id="KW-0539">Nucleus</keyword>
<comment type="similarity">
    <text evidence="1">Belongs to the MAX family.</text>
</comment>
<evidence type="ECO:0000256" key="3">
    <source>
        <dbReference type="ARBA" id="ARBA00022491"/>
    </source>
</evidence>
<evidence type="ECO:0000259" key="13">
    <source>
        <dbReference type="PROSITE" id="PS50888"/>
    </source>
</evidence>
<accession>A0A7M7GAC3</accession>
<keyword evidence="8" id="KW-0804">Transcription</keyword>
<evidence type="ECO:0000256" key="9">
    <source>
        <dbReference type="ARBA" id="ARBA00023242"/>
    </source>
</evidence>
<evidence type="ECO:0000256" key="4">
    <source>
        <dbReference type="ARBA" id="ARBA00022553"/>
    </source>
</evidence>
<evidence type="ECO:0000256" key="1">
    <source>
        <dbReference type="ARBA" id="ARBA00007628"/>
    </source>
</evidence>
<evidence type="ECO:0000256" key="12">
    <source>
        <dbReference type="SAM" id="MobiDB-lite"/>
    </source>
</evidence>
<keyword evidence="15" id="KW-1185">Reference proteome</keyword>
<feature type="region of interest" description="Disordered" evidence="12">
    <location>
        <begin position="1"/>
        <end position="43"/>
    </location>
</feature>
<keyword evidence="3" id="KW-0678">Repressor</keyword>
<evidence type="ECO:0000256" key="8">
    <source>
        <dbReference type="ARBA" id="ARBA00023163"/>
    </source>
</evidence>
<dbReference type="KEGG" id="ame:551131"/>
<dbReference type="OrthoDB" id="8964853at2759"/>
<dbReference type="FunFam" id="4.10.280.10:FF:000023">
    <property type="entry name" value="MAX isoform 13"/>
    <property type="match status" value="1"/>
</dbReference>
<sequence>MSDDDRDIDIESDEGDDSDSRQRHSNNTQYYSQAEKRAHHNALERKRRDHIKDSFSSLRDSVPVLQGEKVASRAQILKKAAEYIQFMRRKNSSHQQDIDDLKRQNSLLESQKTCEVTKSEGVAMPGYNDTESESSDSETSRTVRQSKKLKVGSLHH</sequence>
<dbReference type="InterPro" id="IPR011598">
    <property type="entry name" value="bHLH_dom"/>
</dbReference>
<dbReference type="GO" id="GO:0003700">
    <property type="term" value="F:DNA-binding transcription factor activity"/>
    <property type="evidence" value="ECO:0007669"/>
    <property type="project" value="InterPro"/>
</dbReference>
<accession>A0A8B6XWI7</accession>
<dbReference type="SMART" id="SM00353">
    <property type="entry name" value="HLH"/>
    <property type="match status" value="1"/>
</dbReference>
<reference evidence="14" key="1">
    <citation type="submission" date="2021-01" db="UniProtKB">
        <authorList>
            <consortium name="EnsemblMetazoa"/>
        </authorList>
    </citation>
    <scope>IDENTIFICATION</scope>
    <source>
        <strain evidence="14">DH4</strain>
    </source>
</reference>
<proteinExistence type="inferred from homology"/>
<feature type="compositionally biased region" description="Acidic residues" evidence="12">
    <location>
        <begin position="1"/>
        <end position="17"/>
    </location>
</feature>
<keyword evidence="5" id="KW-0805">Transcription regulation</keyword>
<dbReference type="AlphaFoldDB" id="A0A7M7GAC3"/>
<gene>
    <name evidence="14" type="primary">551131</name>
    <name evidence="16" type="synonym">LOC551131</name>
</gene>
<dbReference type="PROSITE" id="PS50888">
    <property type="entry name" value="BHLH"/>
    <property type="match status" value="1"/>
</dbReference>
<evidence type="ECO:0000256" key="11">
    <source>
        <dbReference type="SAM" id="Coils"/>
    </source>
</evidence>
<dbReference type="SUPFAM" id="SSF47459">
    <property type="entry name" value="HLH, helix-loop-helix DNA-binding domain"/>
    <property type="match status" value="1"/>
</dbReference>
<dbReference type="PANTHER" id="PTHR10328:SF3">
    <property type="entry name" value="PROTEIN MAX"/>
    <property type="match status" value="1"/>
</dbReference>
<evidence type="ECO:0000256" key="10">
    <source>
        <dbReference type="ARBA" id="ARBA00029944"/>
    </source>
</evidence>
<feature type="compositionally biased region" description="Basic residues" evidence="12">
    <location>
        <begin position="144"/>
        <end position="156"/>
    </location>
</feature>
<dbReference type="CDD" id="cd11406">
    <property type="entry name" value="bHLHzip_Max"/>
    <property type="match status" value="1"/>
</dbReference>
<keyword evidence="4" id="KW-0597">Phosphoprotein</keyword>